<feature type="transmembrane region" description="Helical" evidence="1">
    <location>
        <begin position="12"/>
        <end position="34"/>
    </location>
</feature>
<evidence type="ECO:0000313" key="3">
    <source>
        <dbReference type="Proteomes" id="UP000191901"/>
    </source>
</evidence>
<dbReference type="AlphaFoldDB" id="A0A1Z3HHM9"/>
<feature type="transmembrane region" description="Helical" evidence="1">
    <location>
        <begin position="41"/>
        <end position="63"/>
    </location>
</feature>
<reference evidence="2 3" key="1">
    <citation type="journal article" date="2016" name="Biochim. Biophys. Acta">
        <title>Characterization of red-shifted phycobilisomes isolated from the chlorophyll f-containing cyanobacterium Halomicronema hongdechloris.</title>
        <authorList>
            <person name="Li Y."/>
            <person name="Lin Y."/>
            <person name="Garvey C.J."/>
            <person name="Birch D."/>
            <person name="Corkery R.W."/>
            <person name="Loughlin P.C."/>
            <person name="Scheer H."/>
            <person name="Willows R.D."/>
            <person name="Chen M."/>
        </authorList>
    </citation>
    <scope>NUCLEOTIDE SEQUENCE [LARGE SCALE GENOMIC DNA]</scope>
    <source>
        <strain evidence="2 3">C2206</strain>
    </source>
</reference>
<dbReference type="EMBL" id="CP021983">
    <property type="protein sequence ID" value="ASC69822.1"/>
    <property type="molecule type" value="Genomic_DNA"/>
</dbReference>
<dbReference type="KEGG" id="hhg:XM38_007520"/>
<protein>
    <submittedName>
        <fullName evidence="2">Uncharacterized protein</fullName>
    </submittedName>
</protein>
<dbReference type="Proteomes" id="UP000191901">
    <property type="component" value="Chromosome"/>
</dbReference>
<keyword evidence="1" id="KW-1133">Transmembrane helix</keyword>
<dbReference type="OrthoDB" id="486490at2"/>
<accession>A0A1Z3HHM9</accession>
<name>A0A1Z3HHM9_9CYAN</name>
<evidence type="ECO:0000256" key="1">
    <source>
        <dbReference type="SAM" id="Phobius"/>
    </source>
</evidence>
<organism evidence="2 3">
    <name type="scientific">Halomicronema hongdechloris C2206</name>
    <dbReference type="NCBI Taxonomy" id="1641165"/>
    <lineage>
        <taxon>Bacteria</taxon>
        <taxon>Bacillati</taxon>
        <taxon>Cyanobacteriota</taxon>
        <taxon>Cyanophyceae</taxon>
        <taxon>Nodosilineales</taxon>
        <taxon>Nodosilineaceae</taxon>
        <taxon>Halomicronema</taxon>
    </lineage>
</organism>
<evidence type="ECO:0000313" key="2">
    <source>
        <dbReference type="EMBL" id="ASC69822.1"/>
    </source>
</evidence>
<proteinExistence type="predicted"/>
<keyword evidence="1" id="KW-0472">Membrane</keyword>
<gene>
    <name evidence="2" type="ORF">XM38_007520</name>
</gene>
<keyword evidence="1" id="KW-0812">Transmembrane</keyword>
<dbReference type="PROSITE" id="PS51257">
    <property type="entry name" value="PROKAR_LIPOPROTEIN"/>
    <property type="match status" value="1"/>
</dbReference>
<dbReference type="STRING" id="1641165.XM38_10850"/>
<dbReference type="RefSeq" id="WP_080808868.1">
    <property type="nucleotide sequence ID" value="NZ_CP021983.2"/>
</dbReference>
<keyword evidence="3" id="KW-1185">Reference proteome</keyword>
<sequence length="139" mass="14763">MNPNGLKTLQLNLSGLGCWLTVIGVVWLLGAIGLGWLVKSALVLLLLLLLAPALIFLGFRWWLQRNVVQGNCPVCRYELTGINGIQSPCPSCGTVLTVKDGQFVRPTPEGTVDVDAVEVSSVDVLEESAADNSSESQGG</sequence>